<dbReference type="AlphaFoldDB" id="A0A858RLS2"/>
<dbReference type="InterPro" id="IPR011250">
    <property type="entry name" value="OMP/PagP_B-barrel"/>
</dbReference>
<keyword evidence="2" id="KW-1185">Reference proteome</keyword>
<dbReference type="KEGG" id="luo:HHL09_19665"/>
<evidence type="ECO:0008006" key="3">
    <source>
        <dbReference type="Google" id="ProtNLM"/>
    </source>
</evidence>
<dbReference type="InterPro" id="IPR032638">
    <property type="entry name" value="Porin_5"/>
</dbReference>
<dbReference type="SUPFAM" id="SSF56925">
    <property type="entry name" value="OMPA-like"/>
    <property type="match status" value="1"/>
</dbReference>
<dbReference type="EMBL" id="CP051774">
    <property type="protein sequence ID" value="QJE97907.1"/>
    <property type="molecule type" value="Genomic_DNA"/>
</dbReference>
<evidence type="ECO:0000313" key="1">
    <source>
        <dbReference type="EMBL" id="QJE97907.1"/>
    </source>
</evidence>
<reference evidence="1 2" key="1">
    <citation type="submission" date="2020-04" db="EMBL/GenBank/DDBJ databases">
        <title>Luteolibacter sp. G-1-1-1 isolated from soil.</title>
        <authorList>
            <person name="Dahal R.H."/>
        </authorList>
    </citation>
    <scope>NUCLEOTIDE SEQUENCE [LARGE SCALE GENOMIC DNA]</scope>
    <source>
        <strain evidence="1 2">G-1-1-1</strain>
    </source>
</reference>
<proteinExistence type="predicted"/>
<dbReference type="RefSeq" id="WP_169456333.1">
    <property type="nucleotide sequence ID" value="NZ_CP051774.1"/>
</dbReference>
<organism evidence="1 2">
    <name type="scientific">Luteolibacter luteus</name>
    <dbReference type="NCBI Taxonomy" id="2728835"/>
    <lineage>
        <taxon>Bacteria</taxon>
        <taxon>Pseudomonadati</taxon>
        <taxon>Verrucomicrobiota</taxon>
        <taxon>Verrucomicrobiia</taxon>
        <taxon>Verrucomicrobiales</taxon>
        <taxon>Verrucomicrobiaceae</taxon>
        <taxon>Luteolibacter</taxon>
    </lineage>
</organism>
<dbReference type="SUPFAM" id="SSF56935">
    <property type="entry name" value="Porins"/>
    <property type="match status" value="1"/>
</dbReference>
<evidence type="ECO:0000313" key="2">
    <source>
        <dbReference type="Proteomes" id="UP000501812"/>
    </source>
</evidence>
<dbReference type="Pfam" id="PF16930">
    <property type="entry name" value="Porin_5"/>
    <property type="match status" value="1"/>
</dbReference>
<gene>
    <name evidence="1" type="ORF">HHL09_19665</name>
</gene>
<sequence length="611" mass="66040">MPAKHAHHPILKTVAATLAGAAISSAEEAAQELPPVPVPTPQEQYNEVFDPNLGAPELPPAPAPAAQPTVPLPSQNMAVNLVALLVKKGQLTQEEGLALIEQAESEAKTAQAHAQATAAVPPPPKTEGEVSVNYVPQTVRNSIRDEIKQELMADARENNRDGSGKVEEEKKYRVFGDIRGRYEGIFFGDGNDNTGAFPNFNAINTGAPFDTTGTLFSPQYNVDQDRDRARLRVRAGIDLMLGEGFTAGLRVATGDSNSPVSPNQSLGGSGGNFSKYQIWLDRAFIGYDVLKEEDQELSFLVGRFENPFFNSEVMWDDDLGFDGLAARGRFAVNDKVTAFGAAGLFPVYNTDLNFASNQPAKFESQDKWLYGAQAGIEWKINDDLKAKFGAAWYDFKNIEGELSTPFVPLGPNDAGNTDATRPSFAQRGNTYMALRNIIPTAANGFGTTNQWQYYGLATPFQVLTLTGRLDYEAYDPIRFALTGEYLKNTAFDANEIAGKAVNNRIGSGTGTFDGGDTAWYLAFLFGRTAMDQRGDWIGGIGYRYVESDAVVDGFTDSDFGGGGTNLQGFTLGGAVALSPNVRVGLKWMSSDEVSGPPLSTDTLQFDINAKF</sequence>
<protein>
    <recommendedName>
        <fullName evidence="3">Porin</fullName>
    </recommendedName>
</protein>
<dbReference type="Proteomes" id="UP000501812">
    <property type="component" value="Chromosome"/>
</dbReference>
<accession>A0A858RLS2</accession>
<name>A0A858RLS2_9BACT</name>